<dbReference type="Proteomes" id="UP000460272">
    <property type="component" value="Unassembled WGS sequence"/>
</dbReference>
<dbReference type="OrthoDB" id="3268555at2"/>
<keyword evidence="7" id="KW-1185">Reference proteome</keyword>
<evidence type="ECO:0000256" key="3">
    <source>
        <dbReference type="SAM" id="MobiDB-lite"/>
    </source>
</evidence>
<dbReference type="GO" id="GO:1901137">
    <property type="term" value="P:carbohydrate derivative biosynthetic process"/>
    <property type="evidence" value="ECO:0007669"/>
    <property type="project" value="UniProtKB-ARBA"/>
</dbReference>
<evidence type="ECO:0000256" key="2">
    <source>
        <dbReference type="ARBA" id="ARBA00022679"/>
    </source>
</evidence>
<evidence type="ECO:0000313" key="7">
    <source>
        <dbReference type="Proteomes" id="UP000460272"/>
    </source>
</evidence>
<protein>
    <submittedName>
        <fullName evidence="6">Glycosyltransferase</fullName>
    </submittedName>
</protein>
<dbReference type="InterPro" id="IPR001296">
    <property type="entry name" value="Glyco_trans_1"/>
</dbReference>
<dbReference type="InterPro" id="IPR028098">
    <property type="entry name" value="Glyco_trans_4-like_N"/>
</dbReference>
<keyword evidence="2 6" id="KW-0808">Transferase</keyword>
<evidence type="ECO:0000256" key="1">
    <source>
        <dbReference type="ARBA" id="ARBA00022676"/>
    </source>
</evidence>
<sequence length="382" mass="38980">MLAAGLAGRGTMVTVAGPSSADARFGFASLAGVTFVPVEFAVRPRAGDLAAIARLRRTLTGVRLVHAHGLRAGALTVLALAGRRGASRRGASLRGAGVGRGGAGAGRLSLVVTVHNAPPAGRAGALIYRLLEQIVARSADLILCVSPDLERRMRAAGARRIGRAVVAAPQRRTAEPQATEPPAAHGPAGLPPDRPLVLAVGRLAPQKGFATLLEAAATWQDLRPTPLLAIAGDGPLAGSLRATAAPLGEGVRFLGQRDDVPALLAAARVFVLPSRWEGQPLVLQQALRAGTAIVATRTGGIPALTGDDAALLVQPGDAAALAAAVREVLGDQALASRLRAAAREAAATLPSENDAIEAALASYATAALALSRRQARRFLRDT</sequence>
<organism evidence="6 7">
    <name type="scientific">Trebonia kvetii</name>
    <dbReference type="NCBI Taxonomy" id="2480626"/>
    <lineage>
        <taxon>Bacteria</taxon>
        <taxon>Bacillati</taxon>
        <taxon>Actinomycetota</taxon>
        <taxon>Actinomycetes</taxon>
        <taxon>Streptosporangiales</taxon>
        <taxon>Treboniaceae</taxon>
        <taxon>Trebonia</taxon>
    </lineage>
</organism>
<feature type="compositionally biased region" description="Low complexity" evidence="3">
    <location>
        <begin position="175"/>
        <end position="188"/>
    </location>
</feature>
<dbReference type="AlphaFoldDB" id="A0A6P2BMX7"/>
<feature type="region of interest" description="Disordered" evidence="3">
    <location>
        <begin position="167"/>
        <end position="191"/>
    </location>
</feature>
<accession>A0A6P2BMX7</accession>
<evidence type="ECO:0000259" key="5">
    <source>
        <dbReference type="Pfam" id="PF13579"/>
    </source>
</evidence>
<comment type="caution">
    <text evidence="6">The sequence shown here is derived from an EMBL/GenBank/DDBJ whole genome shotgun (WGS) entry which is preliminary data.</text>
</comment>
<dbReference type="GO" id="GO:0016758">
    <property type="term" value="F:hexosyltransferase activity"/>
    <property type="evidence" value="ECO:0007669"/>
    <property type="project" value="TreeGrafter"/>
</dbReference>
<dbReference type="Gene3D" id="3.40.50.2000">
    <property type="entry name" value="Glycogen Phosphorylase B"/>
    <property type="match status" value="2"/>
</dbReference>
<proteinExistence type="predicted"/>
<dbReference type="PANTHER" id="PTHR45947:SF3">
    <property type="entry name" value="SULFOQUINOVOSYL TRANSFERASE SQD2"/>
    <property type="match status" value="1"/>
</dbReference>
<dbReference type="SUPFAM" id="SSF53756">
    <property type="entry name" value="UDP-Glycosyltransferase/glycogen phosphorylase"/>
    <property type="match status" value="1"/>
</dbReference>
<dbReference type="Pfam" id="PF00534">
    <property type="entry name" value="Glycos_transf_1"/>
    <property type="match status" value="1"/>
</dbReference>
<feature type="domain" description="Glycosyltransferase subfamily 4-like N-terminal" evidence="5">
    <location>
        <begin position="2"/>
        <end position="166"/>
    </location>
</feature>
<dbReference type="EMBL" id="RPFW01000011">
    <property type="protein sequence ID" value="TVY99976.1"/>
    <property type="molecule type" value="Genomic_DNA"/>
</dbReference>
<name>A0A6P2BMX7_9ACTN</name>
<reference evidence="6 7" key="1">
    <citation type="submission" date="2018-11" db="EMBL/GenBank/DDBJ databases">
        <title>Trebonia kvetii gen.nov., sp.nov., a novel acidophilic actinobacterium, and proposal of the new actinobacterial family Treboniaceae fam. nov.</title>
        <authorList>
            <person name="Rapoport D."/>
            <person name="Sagova-Mareckova M."/>
            <person name="Sedlacek I."/>
            <person name="Provaznik J."/>
            <person name="Kralova S."/>
            <person name="Pavlinic D."/>
            <person name="Benes V."/>
            <person name="Kopecky J."/>
        </authorList>
    </citation>
    <scope>NUCLEOTIDE SEQUENCE [LARGE SCALE GENOMIC DNA]</scope>
    <source>
        <strain evidence="6 7">15Tr583</strain>
    </source>
</reference>
<keyword evidence="1" id="KW-0328">Glycosyltransferase</keyword>
<dbReference type="InterPro" id="IPR050194">
    <property type="entry name" value="Glycosyltransferase_grp1"/>
</dbReference>
<dbReference type="Pfam" id="PF13579">
    <property type="entry name" value="Glyco_trans_4_4"/>
    <property type="match status" value="1"/>
</dbReference>
<gene>
    <name evidence="6" type="ORF">EAS64_40400</name>
</gene>
<dbReference type="PANTHER" id="PTHR45947">
    <property type="entry name" value="SULFOQUINOVOSYL TRANSFERASE SQD2"/>
    <property type="match status" value="1"/>
</dbReference>
<feature type="domain" description="Glycosyl transferase family 1" evidence="4">
    <location>
        <begin position="188"/>
        <end position="344"/>
    </location>
</feature>
<evidence type="ECO:0000313" key="6">
    <source>
        <dbReference type="EMBL" id="TVY99976.1"/>
    </source>
</evidence>
<evidence type="ECO:0000259" key="4">
    <source>
        <dbReference type="Pfam" id="PF00534"/>
    </source>
</evidence>